<reference evidence="11" key="1">
    <citation type="submission" date="2020-11" db="EMBL/GenBank/DDBJ databases">
        <authorList>
            <person name="Tran Van P."/>
        </authorList>
    </citation>
    <scope>NUCLEOTIDE SEQUENCE</scope>
</reference>
<evidence type="ECO:0000313" key="11">
    <source>
        <dbReference type="EMBL" id="CAD7457839.1"/>
    </source>
</evidence>
<protein>
    <recommendedName>
        <fullName evidence="10">Odorant receptor</fullName>
    </recommendedName>
</protein>
<keyword evidence="9 10" id="KW-0807">Transducer</keyword>
<sequence>MSGLWPNTQRSRAYDLYILSVVSLFTSSVVMQITELVYSHDDLRYVAEILFLLVACVINLFKISHILHRHTPISRLLSDLEREPPAELRQYCQEAIDKTDKRCKNFAILLLAICMGTGLSWSVSPLIVDRGKEDGSLVLVFAARFPFDLSKNNFYAIALIYEVIVVTGFSFVHAAVSLIQLVIIIHMCGRFEMLNTLLTSTDERAVDEFNRKANVSTRERELFSSPESLEEHLSSNSIIKFTNNDGLSRPQKLSLILESCSKNLEMNQEIETTSGGSIKSWVETSNSEQCCLNHTRYHCLVQCVQMHTRLVRSTYHGHWDGHVINEPGSLPPSDGPKLPQGEFTLPEVAYQDALPIPYEKFKDLQQLKKFCGEEARTFYSQLPKMAPGEKSKKKDRKNRIEIVFPNVVKIQKAVQRKSL</sequence>
<dbReference type="InterPro" id="IPR004117">
    <property type="entry name" value="7tm6_olfct_rcpt"/>
</dbReference>
<dbReference type="GO" id="GO:0005886">
    <property type="term" value="C:plasma membrane"/>
    <property type="evidence" value="ECO:0007669"/>
    <property type="project" value="UniProtKB-SubCell"/>
</dbReference>
<evidence type="ECO:0000256" key="4">
    <source>
        <dbReference type="ARBA" id="ARBA00022692"/>
    </source>
</evidence>
<comment type="similarity">
    <text evidence="10">Belongs to the insect chemoreceptor superfamily. Heteromeric odorant receptor channel (TC 1.A.69) family.</text>
</comment>
<evidence type="ECO:0000256" key="1">
    <source>
        <dbReference type="ARBA" id="ARBA00004651"/>
    </source>
</evidence>
<dbReference type="AlphaFoldDB" id="A0A7R9NVI8"/>
<evidence type="ECO:0000256" key="8">
    <source>
        <dbReference type="ARBA" id="ARBA00023170"/>
    </source>
</evidence>
<keyword evidence="4 10" id="KW-0812">Transmembrane</keyword>
<keyword evidence="6 10" id="KW-1133">Transmembrane helix</keyword>
<dbReference type="Pfam" id="PF02949">
    <property type="entry name" value="7tm_6"/>
    <property type="match status" value="1"/>
</dbReference>
<evidence type="ECO:0000256" key="5">
    <source>
        <dbReference type="ARBA" id="ARBA00022725"/>
    </source>
</evidence>
<evidence type="ECO:0000256" key="7">
    <source>
        <dbReference type="ARBA" id="ARBA00023136"/>
    </source>
</evidence>
<comment type="caution">
    <text evidence="10">Lacks conserved residue(s) required for the propagation of feature annotation.</text>
</comment>
<evidence type="ECO:0000256" key="10">
    <source>
        <dbReference type="RuleBase" id="RU351113"/>
    </source>
</evidence>
<feature type="transmembrane region" description="Helical" evidence="10">
    <location>
        <begin position="43"/>
        <end position="61"/>
    </location>
</feature>
<accession>A0A7R9NVI8</accession>
<dbReference type="EMBL" id="OE001935">
    <property type="protein sequence ID" value="CAD7457839.1"/>
    <property type="molecule type" value="Genomic_DNA"/>
</dbReference>
<feature type="transmembrane region" description="Helical" evidence="10">
    <location>
        <begin position="106"/>
        <end position="128"/>
    </location>
</feature>
<evidence type="ECO:0000256" key="2">
    <source>
        <dbReference type="ARBA" id="ARBA00022475"/>
    </source>
</evidence>
<feature type="transmembrane region" description="Helical" evidence="10">
    <location>
        <begin position="154"/>
        <end position="185"/>
    </location>
</feature>
<evidence type="ECO:0000256" key="3">
    <source>
        <dbReference type="ARBA" id="ARBA00022606"/>
    </source>
</evidence>
<dbReference type="PANTHER" id="PTHR21137">
    <property type="entry name" value="ODORANT RECEPTOR"/>
    <property type="match status" value="1"/>
</dbReference>
<evidence type="ECO:0000256" key="6">
    <source>
        <dbReference type="ARBA" id="ARBA00022989"/>
    </source>
</evidence>
<keyword evidence="7 10" id="KW-0472">Membrane</keyword>
<dbReference type="PANTHER" id="PTHR21137:SF35">
    <property type="entry name" value="ODORANT RECEPTOR 19A-RELATED"/>
    <property type="match status" value="1"/>
</dbReference>
<keyword evidence="2" id="KW-1003">Cell membrane</keyword>
<dbReference type="GO" id="GO:0007165">
    <property type="term" value="P:signal transduction"/>
    <property type="evidence" value="ECO:0007669"/>
    <property type="project" value="UniProtKB-KW"/>
</dbReference>
<proteinExistence type="inferred from homology"/>
<gene>
    <name evidence="11" type="ORF">TTEB3V08_LOCUS5829</name>
</gene>
<dbReference type="GO" id="GO:0005549">
    <property type="term" value="F:odorant binding"/>
    <property type="evidence" value="ECO:0007669"/>
    <property type="project" value="InterPro"/>
</dbReference>
<keyword evidence="8 10" id="KW-0675">Receptor</keyword>
<feature type="transmembrane region" description="Helical" evidence="10">
    <location>
        <begin position="12"/>
        <end position="31"/>
    </location>
</feature>
<comment type="subcellular location">
    <subcellularLocation>
        <location evidence="1 10">Cell membrane</location>
        <topology evidence="1 10">Multi-pass membrane protein</topology>
    </subcellularLocation>
</comment>
<keyword evidence="3 10" id="KW-0716">Sensory transduction</keyword>
<dbReference type="GO" id="GO:0004984">
    <property type="term" value="F:olfactory receptor activity"/>
    <property type="evidence" value="ECO:0007669"/>
    <property type="project" value="InterPro"/>
</dbReference>
<keyword evidence="5 10" id="KW-0552">Olfaction</keyword>
<organism evidence="11">
    <name type="scientific">Timema tahoe</name>
    <dbReference type="NCBI Taxonomy" id="61484"/>
    <lineage>
        <taxon>Eukaryota</taxon>
        <taxon>Metazoa</taxon>
        <taxon>Ecdysozoa</taxon>
        <taxon>Arthropoda</taxon>
        <taxon>Hexapoda</taxon>
        <taxon>Insecta</taxon>
        <taxon>Pterygota</taxon>
        <taxon>Neoptera</taxon>
        <taxon>Polyneoptera</taxon>
        <taxon>Phasmatodea</taxon>
        <taxon>Timematodea</taxon>
        <taxon>Timematoidea</taxon>
        <taxon>Timematidae</taxon>
        <taxon>Timema</taxon>
    </lineage>
</organism>
<evidence type="ECO:0000256" key="9">
    <source>
        <dbReference type="ARBA" id="ARBA00023224"/>
    </source>
</evidence>
<name>A0A7R9NVI8_9NEOP</name>